<accession>A0A8S1B5A4</accession>
<sequence>MHKKTEERRTQTHSVLHTKESSAKCTACRTAIHPLSTCTKFKRALRKDKWRIVKVNKLCHNCLLPGHSKEACSASTCDVDECGMAHHRLLHWPAK</sequence>
<dbReference type="Proteomes" id="UP000494256">
    <property type="component" value="Unassembled WGS sequence"/>
</dbReference>
<comment type="caution">
    <text evidence="1">The sequence shown here is derived from an EMBL/GenBank/DDBJ whole genome shotgun (WGS) entry which is preliminary data.</text>
</comment>
<dbReference type="EMBL" id="CADEBD010000394">
    <property type="protein sequence ID" value="CAB3254101.1"/>
    <property type="molecule type" value="Genomic_DNA"/>
</dbReference>
<dbReference type="AlphaFoldDB" id="A0A8S1B5A4"/>
<protein>
    <submittedName>
        <fullName evidence="1">Uncharacterized protein</fullName>
    </submittedName>
</protein>
<evidence type="ECO:0000313" key="1">
    <source>
        <dbReference type="EMBL" id="CAB3254101.1"/>
    </source>
</evidence>
<dbReference type="OrthoDB" id="6260718at2759"/>
<gene>
    <name evidence="1" type="ORF">APLA_LOCUS14561</name>
</gene>
<proteinExistence type="predicted"/>
<organism evidence="1 2">
    <name type="scientific">Arctia plantaginis</name>
    <name type="common">Wood tiger moth</name>
    <name type="synonym">Phalaena plantaginis</name>
    <dbReference type="NCBI Taxonomy" id="874455"/>
    <lineage>
        <taxon>Eukaryota</taxon>
        <taxon>Metazoa</taxon>
        <taxon>Ecdysozoa</taxon>
        <taxon>Arthropoda</taxon>
        <taxon>Hexapoda</taxon>
        <taxon>Insecta</taxon>
        <taxon>Pterygota</taxon>
        <taxon>Neoptera</taxon>
        <taxon>Endopterygota</taxon>
        <taxon>Lepidoptera</taxon>
        <taxon>Glossata</taxon>
        <taxon>Ditrysia</taxon>
        <taxon>Noctuoidea</taxon>
        <taxon>Erebidae</taxon>
        <taxon>Arctiinae</taxon>
        <taxon>Arctia</taxon>
    </lineage>
</organism>
<evidence type="ECO:0000313" key="2">
    <source>
        <dbReference type="Proteomes" id="UP000494256"/>
    </source>
</evidence>
<name>A0A8S1B5A4_ARCPL</name>
<reference evidence="1 2" key="1">
    <citation type="submission" date="2020-04" db="EMBL/GenBank/DDBJ databases">
        <authorList>
            <person name="Wallbank WR R."/>
            <person name="Pardo Diaz C."/>
            <person name="Kozak K."/>
            <person name="Martin S."/>
            <person name="Jiggins C."/>
            <person name="Moest M."/>
            <person name="Warren A I."/>
            <person name="Byers J.R.P. K."/>
            <person name="Montejo-Kovacevich G."/>
            <person name="Yen C E."/>
        </authorList>
    </citation>
    <scope>NUCLEOTIDE SEQUENCE [LARGE SCALE GENOMIC DNA]</scope>
</reference>